<accession>A0A149QRX8</accession>
<dbReference type="EMBL" id="LHZB01000118">
    <property type="protein sequence ID" value="KXV00053.1"/>
    <property type="molecule type" value="Genomic_DNA"/>
</dbReference>
<protein>
    <recommendedName>
        <fullName evidence="3">Plasmid encoded RepA protein</fullName>
    </recommendedName>
</protein>
<sequence>MKSYRKQLELVGFDEALRRATSEAQTPQQAKVLQKRVEKAFEILTEDPQEAEMAFLHSGLCQTCLPHSRPANNHDVWTRSSGRFTLMVQPGVFRSEARDVGNQILTSKGSSDYVGVPYGPKARLILIYLQSEGLKSRVVSLGATQTAFMRSLGLSITGGVRGSINAVKEQTLRLTRCQFVLQYTSVGANGEEHTQLTDARITDGLDFWKSSSGEWNGVVELNQKFHENLLEHAVPLDKRGIAHLVGNSLGLDLYTFFAYRLPKLHKPLELSWSQLQGQVGAEMKQHRQLGARIREILPDVMAAYPEANVEVTQRGLLLRPSPCVVPRTQVRGVTVRDGKILT</sequence>
<dbReference type="Pfam" id="PF04796">
    <property type="entry name" value="RepA_C"/>
    <property type="match status" value="1"/>
</dbReference>
<evidence type="ECO:0000313" key="2">
    <source>
        <dbReference type="Proteomes" id="UP000075573"/>
    </source>
</evidence>
<comment type="caution">
    <text evidence="1">The sequence shown here is derived from an EMBL/GenBank/DDBJ whole genome shotgun (WGS) entry which is preliminary data.</text>
</comment>
<evidence type="ECO:0000313" key="1">
    <source>
        <dbReference type="EMBL" id="KXV00053.1"/>
    </source>
</evidence>
<evidence type="ECO:0008006" key="3">
    <source>
        <dbReference type="Google" id="ProtNLM"/>
    </source>
</evidence>
<dbReference type="AlphaFoldDB" id="A0A149QRX8"/>
<dbReference type="RefSeq" id="WP_062497335.1">
    <property type="nucleotide sequence ID" value="NZ_LHZB01000118.1"/>
</dbReference>
<name>A0A149QRX8_9PROT</name>
<proteinExistence type="predicted"/>
<organism evidence="1 2">
    <name type="scientific">Gluconobacter potus</name>
    <dbReference type="NCBI Taxonomy" id="2724927"/>
    <lineage>
        <taxon>Bacteria</taxon>
        <taxon>Pseudomonadati</taxon>
        <taxon>Pseudomonadota</taxon>
        <taxon>Alphaproteobacteria</taxon>
        <taxon>Acetobacterales</taxon>
        <taxon>Acetobacteraceae</taxon>
        <taxon>Gluconobacter</taxon>
    </lineage>
</organism>
<reference evidence="1 2" key="1">
    <citation type="submission" date="2015-06" db="EMBL/GenBank/DDBJ databases">
        <title>Improved classification and identification of acetic acid bacteria using matrix-assisted laser desorption/ionization time-of-flight mass spectrometry; Gluconobacter nephelii and Gluconobacter uchimurae are later heterotypic synonyms of Gluconobacter japonicus and Gluconobacter oxydans, respectively.</title>
        <authorList>
            <person name="Li L."/>
            <person name="Cleenwerck I."/>
            <person name="De Vuyst L."/>
            <person name="Vandamme P."/>
        </authorList>
    </citation>
    <scope>NUCLEOTIDE SEQUENCE [LARGE SCALE GENOMIC DNA]</scope>
    <source>
        <strain evidence="1 2">LMG 1764</strain>
    </source>
</reference>
<dbReference type="Proteomes" id="UP000075573">
    <property type="component" value="Unassembled WGS sequence"/>
</dbReference>
<dbReference type="PATRIC" id="fig|442.7.peg.3332"/>
<dbReference type="InterPro" id="IPR006881">
    <property type="entry name" value="RepA_C"/>
</dbReference>
<gene>
    <name evidence="1" type="ORF">AD929_12545</name>
</gene>